<dbReference type="EMBL" id="BRXR01000001">
    <property type="protein sequence ID" value="GLC30439.1"/>
    <property type="molecule type" value="Genomic_DNA"/>
</dbReference>
<accession>A0ABQ5N5G9</accession>
<gene>
    <name evidence="1" type="ORF">bsdE14_18490</name>
</gene>
<name>A0ABQ5N5G9_9CLOT</name>
<sequence>MKREEFNIMSNVKVIEQLKAQLLVTIGEFFQLLTRGSNVAQEAILDCISGAIIILYILAEKLGYSFLEVDENTKKSLKVGIIAEDEIEKNGRHLSRLYNHLKERN</sequence>
<evidence type="ECO:0008006" key="3">
    <source>
        <dbReference type="Google" id="ProtNLM"/>
    </source>
</evidence>
<dbReference type="Pfam" id="PF12643">
    <property type="entry name" value="MazG-like"/>
    <property type="match status" value="1"/>
</dbReference>
<protein>
    <recommendedName>
        <fullName evidence="3">MazG-like family protein</fullName>
    </recommendedName>
</protein>
<dbReference type="InterPro" id="IPR025984">
    <property type="entry name" value="DCTPP"/>
</dbReference>
<evidence type="ECO:0000313" key="2">
    <source>
        <dbReference type="Proteomes" id="UP001208567"/>
    </source>
</evidence>
<dbReference type="RefSeq" id="WP_264849703.1">
    <property type="nucleotide sequence ID" value="NZ_BRXR01000001.1"/>
</dbReference>
<proteinExistence type="predicted"/>
<comment type="caution">
    <text evidence="1">The sequence shown here is derived from an EMBL/GenBank/DDBJ whole genome shotgun (WGS) entry which is preliminary data.</text>
</comment>
<reference evidence="1 2" key="1">
    <citation type="journal article" date="2024" name="Int. J. Syst. Evol. Microbiol.">
        <title>Clostridium omnivorum sp. nov., isolated from anoxic soil under the treatment of reductive soil disinfestation.</title>
        <authorList>
            <person name="Ueki A."/>
            <person name="Tonouchi A."/>
            <person name="Kaku N."/>
            <person name="Honma S."/>
            <person name="Ueki K."/>
        </authorList>
    </citation>
    <scope>NUCLEOTIDE SEQUENCE [LARGE SCALE GENOMIC DNA]</scope>
    <source>
        <strain evidence="1 2">E14</strain>
    </source>
</reference>
<organism evidence="1 2">
    <name type="scientific">Clostridium omnivorum</name>
    <dbReference type="NCBI Taxonomy" id="1604902"/>
    <lineage>
        <taxon>Bacteria</taxon>
        <taxon>Bacillati</taxon>
        <taxon>Bacillota</taxon>
        <taxon>Clostridia</taxon>
        <taxon>Eubacteriales</taxon>
        <taxon>Clostridiaceae</taxon>
        <taxon>Clostridium</taxon>
    </lineage>
</organism>
<evidence type="ECO:0000313" key="1">
    <source>
        <dbReference type="EMBL" id="GLC30439.1"/>
    </source>
</evidence>
<dbReference type="Proteomes" id="UP001208567">
    <property type="component" value="Unassembled WGS sequence"/>
</dbReference>
<keyword evidence="2" id="KW-1185">Reference proteome</keyword>